<name>A0A0Q9XUD5_9BACI</name>
<organism evidence="1 2">
    <name type="scientific">Lederbergia galactosidilytica</name>
    <dbReference type="NCBI Taxonomy" id="217031"/>
    <lineage>
        <taxon>Bacteria</taxon>
        <taxon>Bacillati</taxon>
        <taxon>Bacillota</taxon>
        <taxon>Bacilli</taxon>
        <taxon>Bacillales</taxon>
        <taxon>Bacillaceae</taxon>
        <taxon>Lederbergia</taxon>
    </lineage>
</organism>
<dbReference type="EMBL" id="LGPB01000109">
    <property type="protein sequence ID" value="KRG11853.1"/>
    <property type="molecule type" value="Genomic_DNA"/>
</dbReference>
<dbReference type="Proteomes" id="UP000053881">
    <property type="component" value="Unassembled WGS sequence"/>
</dbReference>
<dbReference type="AlphaFoldDB" id="A0A0Q9XUD5"/>
<dbReference type="PANTHER" id="PTHR43694:SF4">
    <property type="entry name" value="RIBONUCLEASE J 2"/>
    <property type="match status" value="1"/>
</dbReference>
<feature type="non-terminal residue" evidence="1">
    <location>
        <position position="71"/>
    </location>
</feature>
<dbReference type="Gene3D" id="3.60.15.10">
    <property type="entry name" value="Ribonuclease Z/Hydroxyacylglutathione hydrolase-like"/>
    <property type="match status" value="1"/>
</dbReference>
<accession>A0A0Q9XUD5</accession>
<gene>
    <name evidence="1" type="ORF">ACA29_14060</name>
</gene>
<evidence type="ECO:0000313" key="1">
    <source>
        <dbReference type="EMBL" id="KRG11853.1"/>
    </source>
</evidence>
<protein>
    <submittedName>
        <fullName evidence="1">Metallo-beta-lactamase</fullName>
    </submittedName>
</protein>
<dbReference type="InterPro" id="IPR036866">
    <property type="entry name" value="RibonucZ/Hydroxyglut_hydro"/>
</dbReference>
<dbReference type="PANTHER" id="PTHR43694">
    <property type="entry name" value="RIBONUCLEASE J"/>
    <property type="match status" value="1"/>
</dbReference>
<proteinExistence type="predicted"/>
<reference evidence="1 2" key="1">
    <citation type="submission" date="2015-06" db="EMBL/GenBank/DDBJ databases">
        <title>Genome sequencing project of Bacillus galactosidilyticus PL133.</title>
        <authorList>
            <person name="Gaiero J."/>
            <person name="Nicol R."/>
            <person name="Habash M."/>
        </authorList>
    </citation>
    <scope>NUCLEOTIDE SEQUENCE [LARGE SCALE GENOMIC DNA]</scope>
    <source>
        <strain evidence="1 2">PL133</strain>
    </source>
</reference>
<dbReference type="PATRIC" id="fig|217031.4.peg.4731"/>
<evidence type="ECO:0000313" key="2">
    <source>
        <dbReference type="Proteomes" id="UP000053881"/>
    </source>
</evidence>
<sequence length="71" mass="7758">MGKGKNTLSVFALGGLNEVGKNMYAIEYGEDIVLIDCGNKFPDESLLGIDLIVPDITYLLDNKEKVRALIV</sequence>
<dbReference type="SUPFAM" id="SSF56281">
    <property type="entry name" value="Metallo-hydrolase/oxidoreductase"/>
    <property type="match status" value="1"/>
</dbReference>
<comment type="caution">
    <text evidence="1">The sequence shown here is derived from an EMBL/GenBank/DDBJ whole genome shotgun (WGS) entry which is preliminary data.</text>
</comment>